<dbReference type="Proteomes" id="UP000078486">
    <property type="component" value="Unassembled WGS sequence"/>
</dbReference>
<feature type="transmembrane region" description="Helical" evidence="1">
    <location>
        <begin position="42"/>
        <end position="59"/>
    </location>
</feature>
<keyword evidence="1" id="KW-0472">Membrane</keyword>
<protein>
    <submittedName>
        <fullName evidence="2">Uncharacterized protein</fullName>
    </submittedName>
</protein>
<reference evidence="2 3" key="1">
    <citation type="submission" date="2016-01" db="EMBL/GenBank/DDBJ databases">
        <title>High potential of lignocellulose degradation of a new Verrucomicrobia species.</title>
        <authorList>
            <person name="Wang Y."/>
            <person name="Shi Y."/>
            <person name="Qiu Z."/>
            <person name="Liu S."/>
            <person name="Yang H."/>
        </authorList>
    </citation>
    <scope>NUCLEOTIDE SEQUENCE [LARGE SCALE GENOMIC DNA]</scope>
    <source>
        <strain evidence="2 3">TSB47</strain>
    </source>
</reference>
<feature type="transmembrane region" description="Helical" evidence="1">
    <location>
        <begin position="65"/>
        <end position="82"/>
    </location>
</feature>
<gene>
    <name evidence="2" type="ORF">AW736_25055</name>
</gene>
<comment type="caution">
    <text evidence="2">The sequence shown here is derived from an EMBL/GenBank/DDBJ whole genome shotgun (WGS) entry which is preliminary data.</text>
</comment>
<feature type="transmembrane region" description="Helical" evidence="1">
    <location>
        <begin position="15"/>
        <end position="35"/>
    </location>
</feature>
<keyword evidence="1" id="KW-0812">Transmembrane</keyword>
<accession>A0A178IDR5</accession>
<proteinExistence type="predicted"/>
<dbReference type="STRING" id="1184151.AW736_25055"/>
<organism evidence="2 3">
    <name type="scientific">Termitidicoccus mucosus</name>
    <dbReference type="NCBI Taxonomy" id="1184151"/>
    <lineage>
        <taxon>Bacteria</taxon>
        <taxon>Pseudomonadati</taxon>
        <taxon>Verrucomicrobiota</taxon>
        <taxon>Opitutia</taxon>
        <taxon>Opitutales</taxon>
        <taxon>Opitutaceae</taxon>
        <taxon>Termitidicoccus</taxon>
    </lineage>
</organism>
<dbReference type="AlphaFoldDB" id="A0A178IDR5"/>
<name>A0A178IDR5_9BACT</name>
<dbReference type="EMBL" id="LRRQ01000180">
    <property type="protein sequence ID" value="OAM87176.1"/>
    <property type="molecule type" value="Genomic_DNA"/>
</dbReference>
<keyword evidence="1" id="KW-1133">Transmembrane helix</keyword>
<evidence type="ECO:0000256" key="1">
    <source>
        <dbReference type="SAM" id="Phobius"/>
    </source>
</evidence>
<keyword evidence="3" id="KW-1185">Reference proteome</keyword>
<evidence type="ECO:0000313" key="3">
    <source>
        <dbReference type="Proteomes" id="UP000078486"/>
    </source>
</evidence>
<sequence length="101" mass="11130">MVHELMAKNPVPIPIQYAISFAGLLVTLLSGIFMLRGKAWARFLYVVWGILGFIFGIVTSPMKPAMIPGAIVFVVVVFFLFRPKASEFFSARTHDNAGQGV</sequence>
<evidence type="ECO:0000313" key="2">
    <source>
        <dbReference type="EMBL" id="OAM87176.1"/>
    </source>
</evidence>